<name>A0A1W2ECD3_9HYPH</name>
<protein>
    <submittedName>
        <fullName evidence="2">Plasmid stabilization system protein ParE</fullName>
    </submittedName>
</protein>
<dbReference type="Proteomes" id="UP000192656">
    <property type="component" value="Unassembled WGS sequence"/>
</dbReference>
<accession>A0A1W2ECD3</accession>
<sequence length="102" mass="11492">MKARSVVFSPEAREDLLILGDWIAERAGPATALRYLARLEAACLGLSTASERGRRRDDIRPGLRVVGFERRITIAFVVSQEQVTILRLHYGGLDWDRKSDPI</sequence>
<dbReference type="OrthoDB" id="9814952at2"/>
<dbReference type="RefSeq" id="WP_084412107.1">
    <property type="nucleotide sequence ID" value="NZ_FWXR01000023.1"/>
</dbReference>
<dbReference type="Pfam" id="PF05016">
    <property type="entry name" value="ParE_toxin"/>
    <property type="match status" value="1"/>
</dbReference>
<dbReference type="InterPro" id="IPR007712">
    <property type="entry name" value="RelE/ParE_toxin"/>
</dbReference>
<dbReference type="STRING" id="937218.SAMN06297251_12356"/>
<proteinExistence type="predicted"/>
<evidence type="ECO:0000313" key="3">
    <source>
        <dbReference type="Proteomes" id="UP000192656"/>
    </source>
</evidence>
<dbReference type="EMBL" id="FWXR01000023">
    <property type="protein sequence ID" value="SMD07052.1"/>
    <property type="molecule type" value="Genomic_DNA"/>
</dbReference>
<reference evidence="2 3" key="1">
    <citation type="submission" date="2017-04" db="EMBL/GenBank/DDBJ databases">
        <authorList>
            <person name="Afonso C.L."/>
            <person name="Miller P.J."/>
            <person name="Scott M.A."/>
            <person name="Spackman E."/>
            <person name="Goraichik I."/>
            <person name="Dimitrov K.M."/>
            <person name="Suarez D.L."/>
            <person name="Swayne D.E."/>
        </authorList>
    </citation>
    <scope>NUCLEOTIDE SEQUENCE [LARGE SCALE GENOMIC DNA]</scope>
    <source>
        <strain evidence="2 3">CGMCC 1.10972</strain>
    </source>
</reference>
<dbReference type="AlphaFoldDB" id="A0A1W2ECD3"/>
<keyword evidence="3" id="KW-1185">Reference proteome</keyword>
<dbReference type="Gene3D" id="3.30.2310.20">
    <property type="entry name" value="RelE-like"/>
    <property type="match status" value="1"/>
</dbReference>
<evidence type="ECO:0000313" key="2">
    <source>
        <dbReference type="EMBL" id="SMD07052.1"/>
    </source>
</evidence>
<gene>
    <name evidence="2" type="ORF">SAMN06297251_12356</name>
</gene>
<evidence type="ECO:0000256" key="1">
    <source>
        <dbReference type="ARBA" id="ARBA00022649"/>
    </source>
</evidence>
<organism evidence="2 3">
    <name type="scientific">Fulvimarina manganoxydans</name>
    <dbReference type="NCBI Taxonomy" id="937218"/>
    <lineage>
        <taxon>Bacteria</taxon>
        <taxon>Pseudomonadati</taxon>
        <taxon>Pseudomonadota</taxon>
        <taxon>Alphaproteobacteria</taxon>
        <taxon>Hyphomicrobiales</taxon>
        <taxon>Aurantimonadaceae</taxon>
        <taxon>Fulvimarina</taxon>
    </lineage>
</organism>
<dbReference type="InterPro" id="IPR035093">
    <property type="entry name" value="RelE/ParE_toxin_dom_sf"/>
</dbReference>
<keyword evidence="1" id="KW-1277">Toxin-antitoxin system</keyword>